<dbReference type="Gene3D" id="2.30.42.10">
    <property type="match status" value="1"/>
</dbReference>
<dbReference type="PANTHER" id="PTHR10554:SF1">
    <property type="entry name" value="FI16515P1"/>
    <property type="match status" value="1"/>
</dbReference>
<feature type="domain" description="PDZ" evidence="5">
    <location>
        <begin position="100"/>
        <end position="182"/>
    </location>
</feature>
<dbReference type="SMART" id="SM00233">
    <property type="entry name" value="PH"/>
    <property type="match status" value="2"/>
</dbReference>
<dbReference type="CDD" id="cd00821">
    <property type="entry name" value="PH"/>
    <property type="match status" value="1"/>
</dbReference>
<feature type="domain" description="PH" evidence="4">
    <location>
        <begin position="297"/>
        <end position="397"/>
    </location>
</feature>
<dbReference type="eggNOG" id="KOG3549">
    <property type="taxonomic scope" value="Eukaryota"/>
</dbReference>
<evidence type="ECO:0000313" key="6">
    <source>
        <dbReference type="EMBL" id="KJE95362.1"/>
    </source>
</evidence>
<evidence type="ECO:0000256" key="1">
    <source>
        <dbReference type="ARBA" id="ARBA00004245"/>
    </source>
</evidence>
<dbReference type="Pfam" id="PF00595">
    <property type="entry name" value="PDZ"/>
    <property type="match status" value="1"/>
</dbReference>
<dbReference type="SMART" id="SM00228">
    <property type="entry name" value="PDZ"/>
    <property type="match status" value="1"/>
</dbReference>
<dbReference type="PANTHER" id="PTHR10554">
    <property type="entry name" value="SYNTROPHIN"/>
    <property type="match status" value="1"/>
</dbReference>
<organism evidence="6 7">
    <name type="scientific">Capsaspora owczarzaki (strain ATCC 30864)</name>
    <dbReference type="NCBI Taxonomy" id="595528"/>
    <lineage>
        <taxon>Eukaryota</taxon>
        <taxon>Filasterea</taxon>
        <taxon>Capsaspora</taxon>
    </lineage>
</organism>
<dbReference type="SUPFAM" id="SSF50729">
    <property type="entry name" value="PH domain-like"/>
    <property type="match status" value="1"/>
</dbReference>
<dbReference type="Proteomes" id="UP000008743">
    <property type="component" value="Unassembled WGS sequence"/>
</dbReference>
<evidence type="ECO:0000313" key="7">
    <source>
        <dbReference type="Proteomes" id="UP000008743"/>
    </source>
</evidence>
<accession>A0A0D2VV79</accession>
<dbReference type="GO" id="GO:0005198">
    <property type="term" value="F:structural molecule activity"/>
    <property type="evidence" value="ECO:0007669"/>
    <property type="project" value="InterPro"/>
</dbReference>
<evidence type="ECO:0000259" key="5">
    <source>
        <dbReference type="PROSITE" id="PS50106"/>
    </source>
</evidence>
<evidence type="ECO:0000256" key="2">
    <source>
        <dbReference type="ARBA" id="ARBA00010798"/>
    </source>
</evidence>
<dbReference type="AlphaFoldDB" id="A0A0D2VV79"/>
<sequence length="518" mass="57073">MNARCCIPETGSSRRYLPLYFLLFGFLPQMSANHKSGWLLYRFGKGIIDASAPSPALQEVWVELKDDRLVAKKLTDKSGIVAAPASSGRASVVNDSDTRSVKVVKSATGLDFSIKGGSEHSLPILISRIFENGAAAKTGELHTGDTILEVNGVNLENATHEQAVAALKGVDRIAIIKVRFNSQASAHLGEQVDTKKKASAASAWSDAGAPDPTKLSEFHSVSLHNVIITRYAARTDNFVDNSVIIRAPDNITAIEIVGRNEEEINEWFNQLSRAVSNLHLHTLSLQSKNVPEPFSGKVKKAGFISQYVEGVWRYYFAVITDYDFSLYLTVPSTLSRPQKSYSLVDSRLFVVDEPSRRVDRKEWGIILYTATGYALHFAGESKEDRFAWVKALHSSTLRAARISESLIFEGNYHANEVALSLLWDDGLKLSKNIDGVLRGEVWKYKLSQLVASSHQGNKLVLVFAPSNGRSNETVTEEIEFANVRSVMHTLYNVLQAKVSELEPIISPAIQPKAAAIRA</sequence>
<dbReference type="InterPro" id="IPR015482">
    <property type="entry name" value="Syntrophin"/>
</dbReference>
<dbReference type="InterPro" id="IPR001478">
    <property type="entry name" value="PDZ"/>
</dbReference>
<gene>
    <name evidence="6" type="ORF">CAOG_005815</name>
</gene>
<dbReference type="EMBL" id="KE346369">
    <property type="protein sequence ID" value="KJE95362.1"/>
    <property type="molecule type" value="Genomic_DNA"/>
</dbReference>
<keyword evidence="3" id="KW-0963">Cytoplasm</keyword>
<comment type="similarity">
    <text evidence="2">Belongs to the syntrophin family.</text>
</comment>
<dbReference type="STRING" id="595528.A0A0D2VV79"/>
<dbReference type="CDD" id="cd06801">
    <property type="entry name" value="PDZ_syntrophin-like"/>
    <property type="match status" value="1"/>
</dbReference>
<evidence type="ECO:0000259" key="4">
    <source>
        <dbReference type="PROSITE" id="PS50003"/>
    </source>
</evidence>
<dbReference type="InParanoid" id="A0A0D2VV79"/>
<comment type="subcellular location">
    <subcellularLocation>
        <location evidence="1">Cytoplasm</location>
        <location evidence="1">Cytoskeleton</location>
    </subcellularLocation>
</comment>
<evidence type="ECO:0000256" key="3">
    <source>
        <dbReference type="ARBA" id="ARBA00023212"/>
    </source>
</evidence>
<dbReference type="GO" id="GO:0005856">
    <property type="term" value="C:cytoskeleton"/>
    <property type="evidence" value="ECO:0007669"/>
    <property type="project" value="UniProtKB-SubCell"/>
</dbReference>
<dbReference type="Gene3D" id="2.30.29.30">
    <property type="entry name" value="Pleckstrin-homology domain (PH domain)/Phosphotyrosine-binding domain (PTB)"/>
    <property type="match status" value="1"/>
</dbReference>
<protein>
    <recommendedName>
        <fullName evidence="8">PDZ domain-containing protein</fullName>
    </recommendedName>
</protein>
<dbReference type="OrthoDB" id="409749at2759"/>
<keyword evidence="3" id="KW-0206">Cytoskeleton</keyword>
<dbReference type="InterPro" id="IPR001849">
    <property type="entry name" value="PH_domain"/>
</dbReference>
<name>A0A0D2VV79_CAPO3</name>
<dbReference type="PhylomeDB" id="A0A0D2VV79"/>
<dbReference type="PROSITE" id="PS50106">
    <property type="entry name" value="PDZ"/>
    <property type="match status" value="1"/>
</dbReference>
<reference evidence="7" key="1">
    <citation type="submission" date="2011-02" db="EMBL/GenBank/DDBJ databases">
        <title>The Genome Sequence of Capsaspora owczarzaki ATCC 30864.</title>
        <authorList>
            <person name="Russ C."/>
            <person name="Cuomo C."/>
            <person name="Burger G."/>
            <person name="Gray M.W."/>
            <person name="Holland P.W.H."/>
            <person name="King N."/>
            <person name="Lang F.B.F."/>
            <person name="Roger A.J."/>
            <person name="Ruiz-Trillo I."/>
            <person name="Young S.K."/>
            <person name="Zeng Q."/>
            <person name="Gargeya S."/>
            <person name="Alvarado L."/>
            <person name="Berlin A."/>
            <person name="Chapman S.B."/>
            <person name="Chen Z."/>
            <person name="Freedman E."/>
            <person name="Gellesch M."/>
            <person name="Goldberg J."/>
            <person name="Griggs A."/>
            <person name="Gujja S."/>
            <person name="Heilman E."/>
            <person name="Heiman D."/>
            <person name="Howarth C."/>
            <person name="Mehta T."/>
            <person name="Neiman D."/>
            <person name="Pearson M."/>
            <person name="Roberts A."/>
            <person name="Saif S."/>
            <person name="Shea T."/>
            <person name="Shenoy N."/>
            <person name="Sisk P."/>
            <person name="Stolte C."/>
            <person name="Sykes S."/>
            <person name="White J."/>
            <person name="Yandava C."/>
            <person name="Haas B."/>
            <person name="Nusbaum C."/>
            <person name="Birren B."/>
        </authorList>
    </citation>
    <scope>NUCLEOTIDE SEQUENCE</scope>
    <source>
        <strain evidence="7">ATCC 30864</strain>
    </source>
</reference>
<evidence type="ECO:0008006" key="8">
    <source>
        <dbReference type="Google" id="ProtNLM"/>
    </source>
</evidence>
<dbReference type="PROSITE" id="PS50003">
    <property type="entry name" value="PH_DOMAIN"/>
    <property type="match status" value="1"/>
</dbReference>
<dbReference type="InterPro" id="IPR036034">
    <property type="entry name" value="PDZ_sf"/>
</dbReference>
<dbReference type="GO" id="GO:0016010">
    <property type="term" value="C:dystrophin-associated glycoprotein complex"/>
    <property type="evidence" value="ECO:0007669"/>
    <property type="project" value="TreeGrafter"/>
</dbReference>
<dbReference type="InterPro" id="IPR011993">
    <property type="entry name" value="PH-like_dom_sf"/>
</dbReference>
<proteinExistence type="inferred from homology"/>
<keyword evidence="7" id="KW-1185">Reference proteome</keyword>
<dbReference type="SUPFAM" id="SSF50156">
    <property type="entry name" value="PDZ domain-like"/>
    <property type="match status" value="1"/>
</dbReference>